<keyword evidence="8" id="KW-0732">Signal</keyword>
<dbReference type="FunFam" id="3.30.200.20:FF:000226">
    <property type="entry name" value="receptor protein kinase TMK1"/>
    <property type="match status" value="1"/>
</dbReference>
<evidence type="ECO:0000256" key="6">
    <source>
        <dbReference type="ARBA" id="ARBA00022679"/>
    </source>
</evidence>
<evidence type="ECO:0000256" key="13">
    <source>
        <dbReference type="ARBA" id="ARBA00022989"/>
    </source>
</evidence>
<dbReference type="InterPro" id="IPR013210">
    <property type="entry name" value="LRR_N_plant-typ"/>
</dbReference>
<keyword evidence="14 22" id="KW-0472">Membrane</keyword>
<keyword evidence="13 22" id="KW-1133">Transmembrane helix</keyword>
<evidence type="ECO:0000256" key="14">
    <source>
        <dbReference type="ARBA" id="ARBA00023136"/>
    </source>
</evidence>
<dbReference type="GeneID" id="113734531"/>
<dbReference type="PROSITE" id="PS00107">
    <property type="entry name" value="PROTEIN_KINASE_ATP"/>
    <property type="match status" value="1"/>
</dbReference>
<evidence type="ECO:0000259" key="23">
    <source>
        <dbReference type="PROSITE" id="PS50011"/>
    </source>
</evidence>
<dbReference type="InterPro" id="IPR052422">
    <property type="entry name" value="Auxin_Ser/Thr_Kinase"/>
</dbReference>
<dbReference type="AlphaFoldDB" id="A0A6P6WNS2"/>
<dbReference type="PROSITE" id="PS50011">
    <property type="entry name" value="PROTEIN_KINASE_DOM"/>
    <property type="match status" value="1"/>
</dbReference>
<dbReference type="GO" id="GO:0005524">
    <property type="term" value="F:ATP binding"/>
    <property type="evidence" value="ECO:0007669"/>
    <property type="project" value="UniProtKB-UniRule"/>
</dbReference>
<evidence type="ECO:0000256" key="8">
    <source>
        <dbReference type="ARBA" id="ARBA00022729"/>
    </source>
</evidence>
<dbReference type="FunFam" id="3.80.10.10:FF:000129">
    <property type="entry name" value="Leucine-rich repeat receptor-like kinase"/>
    <property type="match status" value="1"/>
</dbReference>
<evidence type="ECO:0000256" key="5">
    <source>
        <dbReference type="ARBA" id="ARBA00022614"/>
    </source>
</evidence>
<dbReference type="GO" id="GO:0006952">
    <property type="term" value="P:defense response"/>
    <property type="evidence" value="ECO:0007669"/>
    <property type="project" value="UniProtKB-ARBA"/>
</dbReference>
<feature type="region of interest" description="Disordered" evidence="21">
    <location>
        <begin position="509"/>
        <end position="541"/>
    </location>
</feature>
<feature type="compositionally biased region" description="Gly residues" evidence="21">
    <location>
        <begin position="511"/>
        <end position="521"/>
    </location>
</feature>
<dbReference type="PROSITE" id="PS00108">
    <property type="entry name" value="PROTEIN_KINASE_ST"/>
    <property type="match status" value="1"/>
</dbReference>
<evidence type="ECO:0000256" key="2">
    <source>
        <dbReference type="ARBA" id="ARBA00008684"/>
    </source>
</evidence>
<keyword evidence="4" id="KW-0723">Serine/threonine-protein kinase</keyword>
<feature type="domain" description="Protein kinase" evidence="23">
    <location>
        <begin position="643"/>
        <end position="923"/>
    </location>
</feature>
<dbReference type="Pfam" id="PF13855">
    <property type="entry name" value="LRR_8"/>
    <property type="match status" value="1"/>
</dbReference>
<dbReference type="CDD" id="cd14066">
    <property type="entry name" value="STKc_IRAK"/>
    <property type="match status" value="1"/>
</dbReference>
<comment type="catalytic activity">
    <reaction evidence="18">
        <text>L-threonyl-[protein] + ATP = O-phospho-L-threonyl-[protein] + ADP + H(+)</text>
        <dbReference type="Rhea" id="RHEA:46608"/>
        <dbReference type="Rhea" id="RHEA-COMP:11060"/>
        <dbReference type="Rhea" id="RHEA-COMP:11605"/>
        <dbReference type="ChEBI" id="CHEBI:15378"/>
        <dbReference type="ChEBI" id="CHEBI:30013"/>
        <dbReference type="ChEBI" id="CHEBI:30616"/>
        <dbReference type="ChEBI" id="CHEBI:61977"/>
        <dbReference type="ChEBI" id="CHEBI:456216"/>
        <dbReference type="EC" id="2.7.11.1"/>
    </reaction>
</comment>
<dbReference type="OrthoDB" id="978612at2759"/>
<evidence type="ECO:0000256" key="22">
    <source>
        <dbReference type="SAM" id="Phobius"/>
    </source>
</evidence>
<evidence type="ECO:0000256" key="19">
    <source>
        <dbReference type="ARBA" id="ARBA00048679"/>
    </source>
</evidence>
<keyword evidence="16" id="KW-0675">Receptor</keyword>
<gene>
    <name evidence="25" type="primary">LOC113734531</name>
</gene>
<comment type="subcellular location">
    <subcellularLocation>
        <location evidence="1">Membrane</location>
        <topology evidence="1">Single-pass membrane protein</topology>
    </subcellularLocation>
</comment>
<evidence type="ECO:0000256" key="10">
    <source>
        <dbReference type="ARBA" id="ARBA00022741"/>
    </source>
</evidence>
<dbReference type="InterPro" id="IPR017441">
    <property type="entry name" value="Protein_kinase_ATP_BS"/>
</dbReference>
<keyword evidence="5" id="KW-0433">Leucine-rich repeat</keyword>
<keyword evidence="11" id="KW-0418">Kinase</keyword>
<dbReference type="Pfam" id="PF00560">
    <property type="entry name" value="LRR_1"/>
    <property type="match status" value="1"/>
</dbReference>
<reference evidence="25" key="2">
    <citation type="submission" date="2025-08" db="UniProtKB">
        <authorList>
            <consortium name="RefSeq"/>
        </authorList>
    </citation>
    <scope>IDENTIFICATION</scope>
    <source>
        <tissue evidence="25">Leaves</tissue>
    </source>
</reference>
<feature type="transmembrane region" description="Helical" evidence="22">
    <location>
        <begin position="546"/>
        <end position="568"/>
    </location>
</feature>
<dbReference type="Pfam" id="PF08263">
    <property type="entry name" value="LRRNT_2"/>
    <property type="match status" value="2"/>
</dbReference>
<dbReference type="GO" id="GO:0016020">
    <property type="term" value="C:membrane"/>
    <property type="evidence" value="ECO:0007669"/>
    <property type="project" value="UniProtKB-SubCell"/>
</dbReference>
<keyword evidence="6" id="KW-0808">Transferase</keyword>
<evidence type="ECO:0000256" key="11">
    <source>
        <dbReference type="ARBA" id="ARBA00022777"/>
    </source>
</evidence>
<dbReference type="PANTHER" id="PTHR47986">
    <property type="entry name" value="OSJNBA0070M12.3 PROTEIN"/>
    <property type="match status" value="1"/>
</dbReference>
<keyword evidence="17" id="KW-0325">Glycoprotein</keyword>
<evidence type="ECO:0000256" key="17">
    <source>
        <dbReference type="ARBA" id="ARBA00023180"/>
    </source>
</evidence>
<evidence type="ECO:0000256" key="9">
    <source>
        <dbReference type="ARBA" id="ARBA00022737"/>
    </source>
</evidence>
<dbReference type="Gene3D" id="3.80.10.10">
    <property type="entry name" value="Ribonuclease Inhibitor"/>
    <property type="match status" value="2"/>
</dbReference>
<dbReference type="SUPFAM" id="SSF56112">
    <property type="entry name" value="Protein kinase-like (PK-like)"/>
    <property type="match status" value="1"/>
</dbReference>
<dbReference type="Gene3D" id="1.10.510.10">
    <property type="entry name" value="Transferase(Phosphotransferase) domain 1"/>
    <property type="match status" value="1"/>
</dbReference>
<dbReference type="SUPFAM" id="SSF52058">
    <property type="entry name" value="L domain-like"/>
    <property type="match status" value="1"/>
</dbReference>
<evidence type="ECO:0000256" key="4">
    <source>
        <dbReference type="ARBA" id="ARBA00022527"/>
    </source>
</evidence>
<evidence type="ECO:0000313" key="25">
    <source>
        <dbReference type="RefSeq" id="XP_027116920.1"/>
    </source>
</evidence>
<comment type="catalytic activity">
    <reaction evidence="19">
        <text>L-seryl-[protein] + ATP = O-phospho-L-seryl-[protein] + ADP + H(+)</text>
        <dbReference type="Rhea" id="RHEA:17989"/>
        <dbReference type="Rhea" id="RHEA-COMP:9863"/>
        <dbReference type="Rhea" id="RHEA-COMP:11604"/>
        <dbReference type="ChEBI" id="CHEBI:15378"/>
        <dbReference type="ChEBI" id="CHEBI:29999"/>
        <dbReference type="ChEBI" id="CHEBI:30616"/>
        <dbReference type="ChEBI" id="CHEBI:83421"/>
        <dbReference type="ChEBI" id="CHEBI:456216"/>
        <dbReference type="EC" id="2.7.11.1"/>
    </reaction>
</comment>
<keyword evidence="12 20" id="KW-0067">ATP-binding</keyword>
<evidence type="ECO:0000256" key="18">
    <source>
        <dbReference type="ARBA" id="ARBA00047899"/>
    </source>
</evidence>
<keyword evidence="9" id="KW-0677">Repeat</keyword>
<dbReference type="GO" id="GO:0004674">
    <property type="term" value="F:protein serine/threonine kinase activity"/>
    <property type="evidence" value="ECO:0007669"/>
    <property type="project" value="UniProtKB-KW"/>
</dbReference>
<organism evidence="24 25">
    <name type="scientific">Coffea arabica</name>
    <name type="common">Arabian coffee</name>
    <dbReference type="NCBI Taxonomy" id="13443"/>
    <lineage>
        <taxon>Eukaryota</taxon>
        <taxon>Viridiplantae</taxon>
        <taxon>Streptophyta</taxon>
        <taxon>Embryophyta</taxon>
        <taxon>Tracheophyta</taxon>
        <taxon>Spermatophyta</taxon>
        <taxon>Magnoliopsida</taxon>
        <taxon>eudicotyledons</taxon>
        <taxon>Gunneridae</taxon>
        <taxon>Pentapetalae</taxon>
        <taxon>asterids</taxon>
        <taxon>lamiids</taxon>
        <taxon>Gentianales</taxon>
        <taxon>Rubiaceae</taxon>
        <taxon>Ixoroideae</taxon>
        <taxon>Gardenieae complex</taxon>
        <taxon>Bertiereae - Coffeeae clade</taxon>
        <taxon>Coffeeae</taxon>
        <taxon>Coffea</taxon>
    </lineage>
</organism>
<evidence type="ECO:0000256" key="16">
    <source>
        <dbReference type="ARBA" id="ARBA00023170"/>
    </source>
</evidence>
<evidence type="ECO:0000256" key="15">
    <source>
        <dbReference type="ARBA" id="ARBA00023157"/>
    </source>
</evidence>
<dbReference type="InterPro" id="IPR001611">
    <property type="entry name" value="Leu-rich_rpt"/>
</dbReference>
<evidence type="ECO:0000256" key="20">
    <source>
        <dbReference type="PROSITE-ProRule" id="PRU10141"/>
    </source>
</evidence>
<evidence type="ECO:0000256" key="1">
    <source>
        <dbReference type="ARBA" id="ARBA00004167"/>
    </source>
</evidence>
<dbReference type="InterPro" id="IPR000719">
    <property type="entry name" value="Prot_kinase_dom"/>
</dbReference>
<dbReference type="Gene3D" id="3.30.200.20">
    <property type="entry name" value="Phosphorylase Kinase, domain 1"/>
    <property type="match status" value="1"/>
</dbReference>
<evidence type="ECO:0000256" key="7">
    <source>
        <dbReference type="ARBA" id="ARBA00022692"/>
    </source>
</evidence>
<dbReference type="FunFam" id="1.10.510.10:FF:000198">
    <property type="entry name" value="receptor protein kinase TMK1"/>
    <property type="match status" value="1"/>
</dbReference>
<sequence length="991" mass="106713">MPCSPPSSPPASFFFQKPAHTNSKKPNQTLLFSVSLYYSAHFPKTTPSPHPKMPIRRLTTTATTTTTIPLFLLLLLLLHLCQPSKADDAAVMSKLLAALSPNPSGWDSTKPFCRWTNVNCDSTNKFVTSINLDSQSLSGTLPPELGQLSSLQSLSLQKNSLSGALPSFANLTSLESVYLDFNSFSSVPSDFLLGCSNLQTLSISENYNLAPWQIPLYLTGSSNLQTFYASNASIVGGIPDFFDSFPNLQSLRLSYNNITGGLPNSFGGSEITNLWLNNQGLSGGIDVLSSMTQIYQVWLHANAFTGPIPDLSKCTNLFDLQLRDNQLTGVVPPSLMNLPKLANITLSNNKLQGPVPQFRDGVDAKLGSTNSFCGTTPGPCDPQVTALLAVAGGFGYPMLLAQSWQGNNSCDHWSFVTCDPQGKNVTMVSLGKQHLSGIISPAFANLTSLRNLYLNDNNLNGTVPEVLTTLPQLQTIDVSNNNLAGPRPVFPSTVKFVYTGNLLLEKNQTAGGSGSGGGTPGGAPSSGASGGSPSGSGSSKGSSVSAGMIAGVVGAVIVFVGVLLFVSYKCYAKKRVKSFGRVAGSEKGSEMSKPNVVGGLNGYGGVPSEIQSQSSSDHTEIPIFEGGNVSIPIQVLRQVTNNFSEDNVLGKGGFGVVYKGELHDGTKIAVKRMESGAMGTKGMNEFQSEIAVLTKVRHRHLVALLGYCTNGSERLLVYEYMPQGTLAQHLFEWQELGYPPLTWKQRVTIALDVGRGVEYLHSLAQQSFIHRDLKPSNILLGDDMRAKVADFGLVRNAPTGNYSVETRLAGTFGYLAPEYAATGRVTTKVDVYAFGVVLMEIITGRKALDETMSDERSHLVTWFRRVLINKDNIRKAIDSTLGPDDETYESICKVAELAGHCTAREPHQRPDMGHAVNVLGPLVEQWKPAKNDEEESYGIDLHMSLPQALQRWQADEGTSRMFDDVSYSQSQSSIPSKPLGFADTFSSADCR</sequence>
<dbReference type="InterPro" id="IPR011009">
    <property type="entry name" value="Kinase-like_dom_sf"/>
</dbReference>
<feature type="binding site" evidence="20">
    <location>
        <position position="671"/>
    </location>
    <ligand>
        <name>ATP</name>
        <dbReference type="ChEBI" id="CHEBI:30616"/>
    </ligand>
</feature>
<accession>A0A6P6WNS2</accession>
<dbReference type="Pfam" id="PF07714">
    <property type="entry name" value="PK_Tyr_Ser-Thr"/>
    <property type="match status" value="1"/>
</dbReference>
<dbReference type="Proteomes" id="UP001652660">
    <property type="component" value="Chromosome 3c"/>
</dbReference>
<evidence type="ECO:0000313" key="24">
    <source>
        <dbReference type="Proteomes" id="UP001652660"/>
    </source>
</evidence>
<dbReference type="FunFam" id="3.80.10.10:FF:000190">
    <property type="entry name" value="Receptor-like kinase TMK4"/>
    <property type="match status" value="1"/>
</dbReference>
<reference evidence="24" key="1">
    <citation type="journal article" date="2025" name="Foods">
        <title>Unveiling the Microbial Signatures of Arabica Coffee Cherries: Insights into Ripeness Specific Diversity, Functional Traits, and Implications for Quality and Safety.</title>
        <authorList>
            <consortium name="RefSeq"/>
            <person name="Tenea G.N."/>
            <person name="Cifuentes V."/>
            <person name="Reyes P."/>
            <person name="Cevallos-Vallejos M."/>
        </authorList>
    </citation>
    <scope>NUCLEOTIDE SEQUENCE [LARGE SCALE GENOMIC DNA]</scope>
</reference>
<keyword evidence="15" id="KW-1015">Disulfide bond</keyword>
<feature type="compositionally biased region" description="Low complexity" evidence="21">
    <location>
        <begin position="966"/>
        <end position="976"/>
    </location>
</feature>
<dbReference type="EC" id="2.7.11.1" evidence="3"/>
<keyword evidence="24" id="KW-1185">Reference proteome</keyword>
<comment type="similarity">
    <text evidence="2">Belongs to the protein kinase superfamily. Ser/Thr protein kinase family.</text>
</comment>
<dbReference type="GO" id="GO:0051707">
    <property type="term" value="P:response to other organism"/>
    <property type="evidence" value="ECO:0007669"/>
    <property type="project" value="UniProtKB-ARBA"/>
</dbReference>
<evidence type="ECO:0000256" key="12">
    <source>
        <dbReference type="ARBA" id="ARBA00022840"/>
    </source>
</evidence>
<keyword evidence="7 22" id="KW-0812">Transmembrane</keyword>
<dbReference type="InterPro" id="IPR008271">
    <property type="entry name" value="Ser/Thr_kinase_AS"/>
</dbReference>
<evidence type="ECO:0000256" key="21">
    <source>
        <dbReference type="SAM" id="MobiDB-lite"/>
    </source>
</evidence>
<name>A0A6P6WNS2_COFAR</name>
<dbReference type="PANTHER" id="PTHR47986:SF10">
    <property type="entry name" value="RECEPTOR-LIKE KINASE TMK4"/>
    <property type="match status" value="1"/>
</dbReference>
<dbReference type="RefSeq" id="XP_027116920.1">
    <property type="nucleotide sequence ID" value="XM_027261119.2"/>
</dbReference>
<keyword evidence="10 20" id="KW-0547">Nucleotide-binding</keyword>
<dbReference type="InterPro" id="IPR032675">
    <property type="entry name" value="LRR_dom_sf"/>
</dbReference>
<dbReference type="InterPro" id="IPR001245">
    <property type="entry name" value="Ser-Thr/Tyr_kinase_cat_dom"/>
</dbReference>
<dbReference type="InterPro" id="IPR003591">
    <property type="entry name" value="Leu-rich_rpt_typical-subtyp"/>
</dbReference>
<dbReference type="SMART" id="SM00369">
    <property type="entry name" value="LRR_TYP"/>
    <property type="match status" value="4"/>
</dbReference>
<evidence type="ECO:0000256" key="3">
    <source>
        <dbReference type="ARBA" id="ARBA00012513"/>
    </source>
</evidence>
<proteinExistence type="inferred from homology"/>
<dbReference type="SMART" id="SM00220">
    <property type="entry name" value="S_TKc"/>
    <property type="match status" value="1"/>
</dbReference>
<feature type="region of interest" description="Disordered" evidence="21">
    <location>
        <begin position="966"/>
        <end position="991"/>
    </location>
</feature>
<protein>
    <recommendedName>
        <fullName evidence="3">non-specific serine/threonine protein kinase</fullName>
        <ecNumber evidence="3">2.7.11.1</ecNumber>
    </recommendedName>
</protein>